<comment type="caution">
    <text evidence="2">The sequence shown here is derived from an EMBL/GenBank/DDBJ whole genome shotgun (WGS) entry which is preliminary data.</text>
</comment>
<dbReference type="Gene3D" id="3.90.190.10">
    <property type="entry name" value="Protein tyrosine phosphatase superfamily"/>
    <property type="match status" value="1"/>
</dbReference>
<name>A0ABS4SDG9_9PROT</name>
<dbReference type="SUPFAM" id="SSF52799">
    <property type="entry name" value="(Phosphotyrosine protein) phosphatases II"/>
    <property type="match status" value="1"/>
</dbReference>
<sequence length="240" mass="27686">MAKKWILRRYTTTAAADGIKRARGLMANPWQRLLGHIESVFIDHACFRLIYSNTFRVSDRMYRASQPSPSHIRAAAKHGVKTILNLRGGRDCASYILEAEACRAAGLTLVDFPVNSRDMPRKDTLLKARELFRTMEYPALMHCKSGADRAGFMSALYLFVQEGVPLETAVKQLHWKYGHFKQAKTGILDYFFELYAAYNEKRPIPFWDWVERIYDPVEAKASFRSREWADTVVDRVLGRE</sequence>
<evidence type="ECO:0000313" key="2">
    <source>
        <dbReference type="EMBL" id="MBP2290627.1"/>
    </source>
</evidence>
<feature type="domain" description="Tyrosine specific protein phosphatases" evidence="1">
    <location>
        <begin position="122"/>
        <end position="174"/>
    </location>
</feature>
<accession>A0ABS4SDG9</accession>
<evidence type="ECO:0000313" key="3">
    <source>
        <dbReference type="Proteomes" id="UP000781958"/>
    </source>
</evidence>
<gene>
    <name evidence="2" type="ORF">J2851_000364</name>
</gene>
<organism evidence="2 3">
    <name type="scientific">Azospirillum rugosum</name>
    <dbReference type="NCBI Taxonomy" id="416170"/>
    <lineage>
        <taxon>Bacteria</taxon>
        <taxon>Pseudomonadati</taxon>
        <taxon>Pseudomonadota</taxon>
        <taxon>Alphaproteobacteria</taxon>
        <taxon>Rhodospirillales</taxon>
        <taxon>Azospirillaceae</taxon>
        <taxon>Azospirillum</taxon>
    </lineage>
</organism>
<dbReference type="InterPro" id="IPR000387">
    <property type="entry name" value="Tyr_Pase_dom"/>
</dbReference>
<evidence type="ECO:0000259" key="1">
    <source>
        <dbReference type="PROSITE" id="PS50056"/>
    </source>
</evidence>
<dbReference type="EMBL" id="JAGINP010000001">
    <property type="protein sequence ID" value="MBP2290627.1"/>
    <property type="molecule type" value="Genomic_DNA"/>
</dbReference>
<dbReference type="RefSeq" id="WP_209762960.1">
    <property type="nucleotide sequence ID" value="NZ_JAGINP010000001.1"/>
</dbReference>
<dbReference type="PROSITE" id="PS50056">
    <property type="entry name" value="TYR_PHOSPHATASE_2"/>
    <property type="match status" value="1"/>
</dbReference>
<proteinExistence type="predicted"/>
<dbReference type="Pfam" id="PF22741">
    <property type="entry name" value="PTP-NADK"/>
    <property type="match status" value="1"/>
</dbReference>
<keyword evidence="3" id="KW-1185">Reference proteome</keyword>
<dbReference type="InterPro" id="IPR055214">
    <property type="entry name" value="PTP-NADK"/>
</dbReference>
<dbReference type="InterPro" id="IPR029021">
    <property type="entry name" value="Prot-tyrosine_phosphatase-like"/>
</dbReference>
<dbReference type="Proteomes" id="UP000781958">
    <property type="component" value="Unassembled WGS sequence"/>
</dbReference>
<protein>
    <submittedName>
        <fullName evidence="2">Uncharacterized protein (TIGR01244 family)</fullName>
    </submittedName>
</protein>
<reference evidence="2 3" key="1">
    <citation type="submission" date="2021-03" db="EMBL/GenBank/DDBJ databases">
        <title>Genomic Encyclopedia of Type Strains, Phase III (KMG-III): the genomes of soil and plant-associated and newly described type strains.</title>
        <authorList>
            <person name="Whitman W."/>
        </authorList>
    </citation>
    <scope>NUCLEOTIDE SEQUENCE [LARGE SCALE GENOMIC DNA]</scope>
    <source>
        <strain evidence="2 3">IMMIB AFH-6</strain>
    </source>
</reference>